<proteinExistence type="predicted"/>
<organism evidence="1 2">
    <name type="scientific">Phlebia brevispora</name>
    <dbReference type="NCBI Taxonomy" id="194682"/>
    <lineage>
        <taxon>Eukaryota</taxon>
        <taxon>Fungi</taxon>
        <taxon>Dikarya</taxon>
        <taxon>Basidiomycota</taxon>
        <taxon>Agaricomycotina</taxon>
        <taxon>Agaricomycetes</taxon>
        <taxon>Polyporales</taxon>
        <taxon>Meruliaceae</taxon>
        <taxon>Phlebia</taxon>
    </lineage>
</organism>
<comment type="caution">
    <text evidence="1">The sequence shown here is derived from an EMBL/GenBank/DDBJ whole genome shotgun (WGS) entry which is preliminary data.</text>
</comment>
<keyword evidence="2" id="KW-1185">Reference proteome</keyword>
<evidence type="ECO:0000313" key="1">
    <source>
        <dbReference type="EMBL" id="KAJ3558860.1"/>
    </source>
</evidence>
<dbReference type="Proteomes" id="UP001148662">
    <property type="component" value="Unassembled WGS sequence"/>
</dbReference>
<evidence type="ECO:0000313" key="2">
    <source>
        <dbReference type="Proteomes" id="UP001148662"/>
    </source>
</evidence>
<gene>
    <name evidence="1" type="ORF">NM688_g677</name>
</gene>
<dbReference type="EMBL" id="JANHOG010000062">
    <property type="protein sequence ID" value="KAJ3558860.1"/>
    <property type="molecule type" value="Genomic_DNA"/>
</dbReference>
<accession>A0ACC1TDU0</accession>
<name>A0ACC1TDU0_9APHY</name>
<protein>
    <submittedName>
        <fullName evidence="1">Uncharacterized protein</fullName>
    </submittedName>
</protein>
<sequence length="521" mass="58943">MFPLQTWIVVVVLAVALKVAQSVIHANRLRKIMPPGPPGWPLLGNYLDVGSFQWLRFTEWKDRYGPIFSLYLAGQPTVVLNDFTVAADLLDRRSNIYSSKPRIIMANEIMMGGLSIGLVPYGDRWRRMRRATHEAFAGRSSEVYWPLQEKESTLLAMHILDDSHKWRDHFKRSAASTMLCAIYGWLSIDSSSDTVVKDINDFMQRILTACLPGSYLVDFFPSMLYLPLWLAPWKRKGMEWHEKDTKMFQELIDGVKVKMQSGDSDPCFAKMLLETEGKHELSDRESAWLAGVVYGAGSETTAATLEIFILAMLLYPNVMRRAQSQIDTVVGRGRLPLFGDKESLPYIDAIVKEVLRWRPVGPLALPRFTTQDDWYKGYFIPKGTLVILNVWAMNRDPNHFPDYDEFRPERYLGASGELVDLVPDTHGQGHMTYSCGRRACVGKDLANQALFMDIAAILWAFNIEKATDEKGEAISSSSTDFVEEGVLIRPAPFKCSFTPRSPEVSTLIHSTADTYATVKTT</sequence>
<reference evidence="1" key="1">
    <citation type="submission" date="2022-07" db="EMBL/GenBank/DDBJ databases">
        <title>Genome Sequence of Phlebia brevispora.</title>
        <authorList>
            <person name="Buettner E."/>
        </authorList>
    </citation>
    <scope>NUCLEOTIDE SEQUENCE</scope>
    <source>
        <strain evidence="1">MPL23</strain>
    </source>
</reference>